<evidence type="ECO:0000313" key="3">
    <source>
        <dbReference type="Proteomes" id="UP001054902"/>
    </source>
</evidence>
<feature type="signal peptide" evidence="1">
    <location>
        <begin position="1"/>
        <end position="16"/>
    </location>
</feature>
<dbReference type="AlphaFoldDB" id="A0AAD3H959"/>
<reference evidence="2 3" key="1">
    <citation type="journal article" date="2021" name="Sci. Rep.">
        <title>The genome of the diatom Chaetoceros tenuissimus carries an ancient integrated fragment of an extant virus.</title>
        <authorList>
            <person name="Hongo Y."/>
            <person name="Kimura K."/>
            <person name="Takaki Y."/>
            <person name="Yoshida Y."/>
            <person name="Baba S."/>
            <person name="Kobayashi G."/>
            <person name="Nagasaki K."/>
            <person name="Hano T."/>
            <person name="Tomaru Y."/>
        </authorList>
    </citation>
    <scope>NUCLEOTIDE SEQUENCE [LARGE SCALE GENOMIC DNA]</scope>
    <source>
        <strain evidence="2 3">NIES-3715</strain>
    </source>
</reference>
<protein>
    <submittedName>
        <fullName evidence="2">Uncharacterized protein</fullName>
    </submittedName>
</protein>
<dbReference type="Proteomes" id="UP001054902">
    <property type="component" value="Unassembled WGS sequence"/>
</dbReference>
<evidence type="ECO:0000256" key="1">
    <source>
        <dbReference type="SAM" id="SignalP"/>
    </source>
</evidence>
<keyword evidence="3" id="KW-1185">Reference proteome</keyword>
<proteinExistence type="predicted"/>
<sequence length="133" mass="14910">MKYSILAVALLARSHAWVSHTRAPIKSSSSKDINNCTYVDQSRRYALATILGIFSFPISSHAKEPEQSNFVNDNKNIKDTDPLSSFGQDLSNMDFNSWKNNEVKKDGNLIKNDLENAIKDTQKKRAVGPRTHG</sequence>
<evidence type="ECO:0000313" key="2">
    <source>
        <dbReference type="EMBL" id="GFH54559.1"/>
    </source>
</evidence>
<name>A0AAD3H959_9STRA</name>
<gene>
    <name evidence="2" type="ORF">CTEN210_11035</name>
</gene>
<dbReference type="EMBL" id="BLLK01000047">
    <property type="protein sequence ID" value="GFH54559.1"/>
    <property type="molecule type" value="Genomic_DNA"/>
</dbReference>
<keyword evidence="1" id="KW-0732">Signal</keyword>
<accession>A0AAD3H959</accession>
<organism evidence="2 3">
    <name type="scientific">Chaetoceros tenuissimus</name>
    <dbReference type="NCBI Taxonomy" id="426638"/>
    <lineage>
        <taxon>Eukaryota</taxon>
        <taxon>Sar</taxon>
        <taxon>Stramenopiles</taxon>
        <taxon>Ochrophyta</taxon>
        <taxon>Bacillariophyta</taxon>
        <taxon>Coscinodiscophyceae</taxon>
        <taxon>Chaetocerotophycidae</taxon>
        <taxon>Chaetocerotales</taxon>
        <taxon>Chaetocerotaceae</taxon>
        <taxon>Chaetoceros</taxon>
    </lineage>
</organism>
<comment type="caution">
    <text evidence="2">The sequence shown here is derived from an EMBL/GenBank/DDBJ whole genome shotgun (WGS) entry which is preliminary data.</text>
</comment>
<feature type="chain" id="PRO_5042206095" evidence="1">
    <location>
        <begin position="17"/>
        <end position="133"/>
    </location>
</feature>